<comment type="caution">
    <text evidence="1">The sequence shown here is derived from an EMBL/GenBank/DDBJ whole genome shotgun (WGS) entry which is preliminary data.</text>
</comment>
<evidence type="ECO:0000313" key="2">
    <source>
        <dbReference type="Proteomes" id="UP000580051"/>
    </source>
</evidence>
<gene>
    <name evidence="1" type="ORF">HKBW3S06_00323</name>
</gene>
<dbReference type="Proteomes" id="UP000580051">
    <property type="component" value="Unassembled WGS sequence"/>
</dbReference>
<accession>A0A6V8NLZ9</accession>
<proteinExistence type="predicted"/>
<name>A0A6V8NLZ9_9ACTN</name>
<organism evidence="1 2">
    <name type="scientific">Candidatus Hakubella thermalkaliphila</name>
    <dbReference type="NCBI Taxonomy" id="2754717"/>
    <lineage>
        <taxon>Bacteria</taxon>
        <taxon>Bacillati</taxon>
        <taxon>Actinomycetota</taxon>
        <taxon>Actinomycetota incertae sedis</taxon>
        <taxon>Candidatus Hakubellales</taxon>
        <taxon>Candidatus Hakubellaceae</taxon>
        <taxon>Candidatus Hakubella</taxon>
    </lineage>
</organism>
<dbReference type="AlphaFoldDB" id="A0A6V8NLZ9"/>
<reference evidence="1 2" key="1">
    <citation type="journal article" date="2020" name="Front. Microbiol.">
        <title>Single-cell genomics of novel Actinobacteria with the Wood-Ljungdahl pathway discovered in a serpentinizing system.</title>
        <authorList>
            <person name="Merino N."/>
            <person name="Kawai M."/>
            <person name="Boyd E.S."/>
            <person name="Colman D.R."/>
            <person name="McGlynn S.E."/>
            <person name="Nealson K.H."/>
            <person name="Kurokawa K."/>
            <person name="Hongoh Y."/>
        </authorList>
    </citation>
    <scope>NUCLEOTIDE SEQUENCE [LARGE SCALE GENOMIC DNA]</scope>
    <source>
        <strain evidence="1 2">S06</strain>
    </source>
</reference>
<dbReference type="RefSeq" id="WP_176226237.1">
    <property type="nucleotide sequence ID" value="NZ_BLRV01000017.1"/>
</dbReference>
<dbReference type="EMBL" id="BLRV01000017">
    <property type="protein sequence ID" value="GFP21097.1"/>
    <property type="molecule type" value="Genomic_DNA"/>
</dbReference>
<protein>
    <submittedName>
        <fullName evidence="1">Uncharacterized protein</fullName>
    </submittedName>
</protein>
<sequence>MEDILLKLKSIEKLVKSGIEDKVVERTVHKLYRYQSKKLSQDLDDVESRIKAFEGKYQIGCDEFLARYRTVELGDHADYLEWYALCDMANRLRERMKVLTS</sequence>
<evidence type="ECO:0000313" key="1">
    <source>
        <dbReference type="EMBL" id="GFP21097.1"/>
    </source>
</evidence>